<dbReference type="GO" id="GO:0006289">
    <property type="term" value="P:nucleotide-excision repair"/>
    <property type="evidence" value="ECO:0007669"/>
    <property type="project" value="TreeGrafter"/>
</dbReference>
<evidence type="ECO:0000256" key="3">
    <source>
        <dbReference type="ARBA" id="ARBA00023242"/>
    </source>
</evidence>
<dbReference type="EMBL" id="JAXCGZ010009649">
    <property type="protein sequence ID" value="KAK7076480.1"/>
    <property type="molecule type" value="Genomic_DNA"/>
</dbReference>
<name>A0AAN9A8Z1_HALRR</name>
<proteinExistence type="inferred from homology"/>
<dbReference type="GO" id="GO:0005840">
    <property type="term" value="C:ribosome"/>
    <property type="evidence" value="ECO:0007669"/>
    <property type="project" value="UniProtKB-KW"/>
</dbReference>
<dbReference type="PANTHER" id="PTHR15114:SF1">
    <property type="entry name" value="REPLICATION PROTEIN A 14 KDA SUBUNIT"/>
    <property type="match status" value="1"/>
</dbReference>
<organism evidence="4 5">
    <name type="scientific">Halocaridina rubra</name>
    <name type="common">Hawaiian red shrimp</name>
    <dbReference type="NCBI Taxonomy" id="373956"/>
    <lineage>
        <taxon>Eukaryota</taxon>
        <taxon>Metazoa</taxon>
        <taxon>Ecdysozoa</taxon>
        <taxon>Arthropoda</taxon>
        <taxon>Crustacea</taxon>
        <taxon>Multicrustacea</taxon>
        <taxon>Malacostraca</taxon>
        <taxon>Eumalacostraca</taxon>
        <taxon>Eucarida</taxon>
        <taxon>Decapoda</taxon>
        <taxon>Pleocyemata</taxon>
        <taxon>Caridea</taxon>
        <taxon>Atyoidea</taxon>
        <taxon>Atyidae</taxon>
        <taxon>Halocaridina</taxon>
    </lineage>
</organism>
<evidence type="ECO:0000256" key="2">
    <source>
        <dbReference type="ARBA" id="ARBA00009761"/>
    </source>
</evidence>
<comment type="caution">
    <text evidence="4">The sequence shown here is derived from an EMBL/GenBank/DDBJ whole genome shotgun (WGS) entry which is preliminary data.</text>
</comment>
<dbReference type="InterPro" id="IPR012340">
    <property type="entry name" value="NA-bd_OB-fold"/>
</dbReference>
<accession>A0AAN9A8Z1</accession>
<keyword evidence="4" id="KW-0689">Ribosomal protein</keyword>
<gene>
    <name evidence="4" type="primary">RPA3</name>
    <name evidence="4" type="ORF">SK128_001224</name>
</gene>
<dbReference type="Pfam" id="PF08661">
    <property type="entry name" value="Rep_fac-A_3"/>
    <property type="match status" value="1"/>
</dbReference>
<dbReference type="CDD" id="cd04479">
    <property type="entry name" value="RPA3"/>
    <property type="match status" value="1"/>
</dbReference>
<dbReference type="Proteomes" id="UP001381693">
    <property type="component" value="Unassembled WGS sequence"/>
</dbReference>
<reference evidence="4 5" key="1">
    <citation type="submission" date="2023-11" db="EMBL/GenBank/DDBJ databases">
        <title>Halocaridina rubra genome assembly.</title>
        <authorList>
            <person name="Smith C."/>
        </authorList>
    </citation>
    <scope>NUCLEOTIDE SEQUENCE [LARGE SCALE GENOMIC DNA]</scope>
    <source>
        <strain evidence="4">EP-1</strain>
        <tissue evidence="4">Whole</tissue>
    </source>
</reference>
<evidence type="ECO:0000313" key="5">
    <source>
        <dbReference type="Proteomes" id="UP001381693"/>
    </source>
</evidence>
<dbReference type="SUPFAM" id="SSF50249">
    <property type="entry name" value="Nucleic acid-binding proteins"/>
    <property type="match status" value="1"/>
</dbReference>
<keyword evidence="5" id="KW-1185">Reference proteome</keyword>
<dbReference type="Gene3D" id="2.40.50.140">
    <property type="entry name" value="Nucleic acid-binding proteins"/>
    <property type="match status" value="1"/>
</dbReference>
<dbReference type="GO" id="GO:0035861">
    <property type="term" value="C:site of double-strand break"/>
    <property type="evidence" value="ECO:0007669"/>
    <property type="project" value="TreeGrafter"/>
</dbReference>
<dbReference type="GO" id="GO:0006298">
    <property type="term" value="P:mismatch repair"/>
    <property type="evidence" value="ECO:0007669"/>
    <property type="project" value="TreeGrafter"/>
</dbReference>
<sequence length="117" mass="12992">MVSTSNEGSMRVNGSTLAQYSGQSVVLMAMVERIDQGGMAMMVRASDGHQVQVKLKEPLQGNLEGLVEIHGTSQGRQILCNQLIDFDFDYSQNFDMEAYDQAIKLIHTVNPNPWLSE</sequence>
<dbReference type="AlphaFoldDB" id="A0AAN9A8Z1"/>
<evidence type="ECO:0000256" key="1">
    <source>
        <dbReference type="ARBA" id="ARBA00004123"/>
    </source>
</evidence>
<dbReference type="GO" id="GO:0006260">
    <property type="term" value="P:DNA replication"/>
    <property type="evidence" value="ECO:0007669"/>
    <property type="project" value="InterPro"/>
</dbReference>
<evidence type="ECO:0000313" key="4">
    <source>
        <dbReference type="EMBL" id="KAK7076480.1"/>
    </source>
</evidence>
<comment type="subcellular location">
    <subcellularLocation>
        <location evidence="1">Nucleus</location>
    </subcellularLocation>
</comment>
<dbReference type="GO" id="GO:0005662">
    <property type="term" value="C:DNA replication factor A complex"/>
    <property type="evidence" value="ECO:0007669"/>
    <property type="project" value="TreeGrafter"/>
</dbReference>
<keyword evidence="3" id="KW-0539">Nucleus</keyword>
<dbReference type="FunFam" id="2.40.50.140:FF:000395">
    <property type="entry name" value="Replication protein A3"/>
    <property type="match status" value="1"/>
</dbReference>
<dbReference type="GO" id="GO:0006284">
    <property type="term" value="P:base-excision repair"/>
    <property type="evidence" value="ECO:0007669"/>
    <property type="project" value="TreeGrafter"/>
</dbReference>
<protein>
    <submittedName>
        <fullName evidence="4">60S acidic ribosomal protein P1-alpha 3</fullName>
    </submittedName>
</protein>
<dbReference type="InterPro" id="IPR013970">
    <property type="entry name" value="Rfa2"/>
</dbReference>
<dbReference type="GO" id="GO:0003684">
    <property type="term" value="F:damaged DNA binding"/>
    <property type="evidence" value="ECO:0007669"/>
    <property type="project" value="TreeGrafter"/>
</dbReference>
<comment type="similarity">
    <text evidence="2">Belongs to the replication factor A protein 3 family.</text>
</comment>
<dbReference type="GO" id="GO:0000724">
    <property type="term" value="P:double-strand break repair via homologous recombination"/>
    <property type="evidence" value="ECO:0007669"/>
    <property type="project" value="TreeGrafter"/>
</dbReference>
<keyword evidence="4" id="KW-0687">Ribonucleoprotein</keyword>
<dbReference type="GO" id="GO:0003697">
    <property type="term" value="F:single-stranded DNA binding"/>
    <property type="evidence" value="ECO:0007669"/>
    <property type="project" value="TreeGrafter"/>
</dbReference>
<dbReference type="PANTHER" id="PTHR15114">
    <property type="entry name" value="REPLICATION PROTEIN A3"/>
    <property type="match status" value="1"/>
</dbReference>